<dbReference type="RefSeq" id="WP_187537527.1">
    <property type="nucleotide sequence ID" value="NZ_BAABJT010000001.1"/>
</dbReference>
<evidence type="ECO:0000313" key="2">
    <source>
        <dbReference type="Proteomes" id="UP000515971"/>
    </source>
</evidence>
<accession>A0A7G9SGG0</accession>
<gene>
    <name evidence="1" type="ORF">H9L13_09795</name>
</gene>
<reference evidence="1 2" key="1">
    <citation type="submission" date="2020-08" db="EMBL/GenBank/DDBJ databases">
        <title>Genome sequence of Sphingomonas lutea KCTC 23642T.</title>
        <authorList>
            <person name="Hyun D.-W."/>
            <person name="Bae J.-W."/>
        </authorList>
    </citation>
    <scope>NUCLEOTIDE SEQUENCE [LARGE SCALE GENOMIC DNA]</scope>
    <source>
        <strain evidence="1 2">KCTC 23642</strain>
    </source>
</reference>
<dbReference type="AlphaFoldDB" id="A0A7G9SGG0"/>
<organism evidence="1 2">
    <name type="scientific">Sphingomonas lutea</name>
    <dbReference type="NCBI Taxonomy" id="1045317"/>
    <lineage>
        <taxon>Bacteria</taxon>
        <taxon>Pseudomonadati</taxon>
        <taxon>Pseudomonadota</taxon>
        <taxon>Alphaproteobacteria</taxon>
        <taxon>Sphingomonadales</taxon>
        <taxon>Sphingomonadaceae</taxon>
        <taxon>Sphingomonas</taxon>
    </lineage>
</organism>
<proteinExistence type="predicted"/>
<protein>
    <submittedName>
        <fullName evidence="1">Uncharacterized protein</fullName>
    </submittedName>
</protein>
<dbReference type="EMBL" id="CP060718">
    <property type="protein sequence ID" value="QNN66935.1"/>
    <property type="molecule type" value="Genomic_DNA"/>
</dbReference>
<evidence type="ECO:0000313" key="1">
    <source>
        <dbReference type="EMBL" id="QNN66935.1"/>
    </source>
</evidence>
<keyword evidence="2" id="KW-1185">Reference proteome</keyword>
<dbReference type="KEGG" id="slut:H9L13_09795"/>
<sequence>MKHEKIGDDARVWTVTRGPTGRLKPSIDPQLFAALNPGMSSAQIEEAIAIAAGTMEVAKTRVW</sequence>
<name>A0A7G9SGG0_9SPHN</name>
<dbReference type="Proteomes" id="UP000515971">
    <property type="component" value="Chromosome"/>
</dbReference>